<comment type="caution">
    <text evidence="7">The sequence shown here is derived from an EMBL/GenBank/DDBJ whole genome shotgun (WGS) entry which is preliminary data.</text>
</comment>
<dbReference type="InterPro" id="IPR013154">
    <property type="entry name" value="ADH-like_N"/>
</dbReference>
<dbReference type="GO" id="GO:0016491">
    <property type="term" value="F:oxidoreductase activity"/>
    <property type="evidence" value="ECO:0007669"/>
    <property type="project" value="InterPro"/>
</dbReference>
<proteinExistence type="predicted"/>
<evidence type="ECO:0000256" key="2">
    <source>
        <dbReference type="ARBA" id="ARBA00011881"/>
    </source>
</evidence>
<accession>A0A6V8KFW5</accession>
<dbReference type="GO" id="GO:0005737">
    <property type="term" value="C:cytoplasm"/>
    <property type="evidence" value="ECO:0007669"/>
    <property type="project" value="UniProtKB-SubCell"/>
</dbReference>
<protein>
    <submittedName>
        <fullName evidence="7">NADPH:quinone reductase</fullName>
    </submittedName>
</protein>
<reference evidence="7 8" key="2">
    <citation type="submission" date="2020-03" db="EMBL/GenBank/DDBJ databases">
        <authorList>
            <person name="Ichikawa N."/>
            <person name="Kimura A."/>
            <person name="Kitahashi Y."/>
            <person name="Uohara A."/>
        </authorList>
    </citation>
    <scope>NUCLEOTIDE SEQUENCE [LARGE SCALE GENOMIC DNA]</scope>
    <source>
        <strain evidence="7 8">NBRC 108639</strain>
    </source>
</reference>
<keyword evidence="4" id="KW-0521">NADP</keyword>
<dbReference type="Gene3D" id="3.40.50.720">
    <property type="entry name" value="NAD(P)-binding Rossmann-like Domain"/>
    <property type="match status" value="1"/>
</dbReference>
<dbReference type="InterPro" id="IPR036291">
    <property type="entry name" value="NAD(P)-bd_dom_sf"/>
</dbReference>
<dbReference type="EMBL" id="BLPF01000002">
    <property type="protein sequence ID" value="GFJ81268.1"/>
    <property type="molecule type" value="Genomic_DNA"/>
</dbReference>
<dbReference type="InterPro" id="IPR051603">
    <property type="entry name" value="Zinc-ADH_QOR/CCCR"/>
</dbReference>
<comment type="subcellular location">
    <subcellularLocation>
        <location evidence="1">Cytoplasm</location>
    </subcellularLocation>
</comment>
<dbReference type="CDD" id="cd05289">
    <property type="entry name" value="MDR_like_2"/>
    <property type="match status" value="1"/>
</dbReference>
<name>A0A6V8KFW5_9ACTN</name>
<dbReference type="InterPro" id="IPR002364">
    <property type="entry name" value="Quin_OxRdtase/zeta-crystal_CS"/>
</dbReference>
<dbReference type="AlphaFoldDB" id="A0A6V8KFW5"/>
<reference evidence="7 8" key="1">
    <citation type="submission" date="2020-03" db="EMBL/GenBank/DDBJ databases">
        <title>Whole genome shotgun sequence of Phytohabitans houttuyneae NBRC 108639.</title>
        <authorList>
            <person name="Komaki H."/>
            <person name="Tamura T."/>
        </authorList>
    </citation>
    <scope>NUCLEOTIDE SEQUENCE [LARGE SCALE GENOMIC DNA]</scope>
    <source>
        <strain evidence="7 8">NBRC 108639</strain>
    </source>
</reference>
<keyword evidence="8" id="KW-1185">Reference proteome</keyword>
<keyword evidence="5" id="KW-0694">RNA-binding</keyword>
<evidence type="ECO:0000256" key="1">
    <source>
        <dbReference type="ARBA" id="ARBA00004496"/>
    </source>
</evidence>
<dbReference type="GO" id="GO:0003723">
    <property type="term" value="F:RNA binding"/>
    <property type="evidence" value="ECO:0007669"/>
    <property type="project" value="UniProtKB-KW"/>
</dbReference>
<organism evidence="7 8">
    <name type="scientific">Phytohabitans houttuyneae</name>
    <dbReference type="NCBI Taxonomy" id="1076126"/>
    <lineage>
        <taxon>Bacteria</taxon>
        <taxon>Bacillati</taxon>
        <taxon>Actinomycetota</taxon>
        <taxon>Actinomycetes</taxon>
        <taxon>Micromonosporales</taxon>
        <taxon>Micromonosporaceae</taxon>
    </lineage>
</organism>
<evidence type="ECO:0000313" key="8">
    <source>
        <dbReference type="Proteomes" id="UP000482800"/>
    </source>
</evidence>
<dbReference type="InterPro" id="IPR011032">
    <property type="entry name" value="GroES-like_sf"/>
</dbReference>
<dbReference type="SMART" id="SM00829">
    <property type="entry name" value="PKS_ER"/>
    <property type="match status" value="1"/>
</dbReference>
<dbReference type="PANTHER" id="PTHR44154:SF1">
    <property type="entry name" value="QUINONE OXIDOREDUCTASE"/>
    <property type="match status" value="1"/>
</dbReference>
<evidence type="ECO:0000256" key="3">
    <source>
        <dbReference type="ARBA" id="ARBA00022490"/>
    </source>
</evidence>
<sequence>MNAIRFHDFGGPEVLEVAQVARPVAGPADVLVEVRAASVNPADWKIRSGVAALPVTLPFTPGFDLAGVVVAAGDRVTRFRPGDEVFGMPAPFVGPYADYVRAPAADLAAKPRALSHAEAAAVSAVGLTAWQALVGIAEVGAGQRILVHAAAGGVGHVAVQIAKARGAYVIGTARTANHPFLRDLGADELVDHTLEDFTDAVRDVDVVLDNIGDAYGARSLDTLAPGGLLVSAIWDHPGVTEDDAARRGVRFETVKVAPSAADLEELGKLTDRGLVRVHIEQTLPLREVAEGHRLSQTGRVRGKLVLVP</sequence>
<dbReference type="SUPFAM" id="SSF51735">
    <property type="entry name" value="NAD(P)-binding Rossmann-fold domains"/>
    <property type="match status" value="1"/>
</dbReference>
<dbReference type="Pfam" id="PF08240">
    <property type="entry name" value="ADH_N"/>
    <property type="match status" value="1"/>
</dbReference>
<dbReference type="SUPFAM" id="SSF50129">
    <property type="entry name" value="GroES-like"/>
    <property type="match status" value="1"/>
</dbReference>
<evidence type="ECO:0000313" key="7">
    <source>
        <dbReference type="EMBL" id="GFJ81268.1"/>
    </source>
</evidence>
<comment type="subunit">
    <text evidence="2">Homotetramer.</text>
</comment>
<evidence type="ECO:0000256" key="4">
    <source>
        <dbReference type="ARBA" id="ARBA00022857"/>
    </source>
</evidence>
<evidence type="ECO:0000259" key="6">
    <source>
        <dbReference type="SMART" id="SM00829"/>
    </source>
</evidence>
<dbReference type="PROSITE" id="PS01162">
    <property type="entry name" value="QOR_ZETA_CRYSTAL"/>
    <property type="match status" value="1"/>
</dbReference>
<dbReference type="InterPro" id="IPR020843">
    <property type="entry name" value="ER"/>
</dbReference>
<keyword evidence="3" id="KW-0963">Cytoplasm</keyword>
<dbReference type="GO" id="GO:0008270">
    <property type="term" value="F:zinc ion binding"/>
    <property type="evidence" value="ECO:0007669"/>
    <property type="project" value="InterPro"/>
</dbReference>
<dbReference type="Gene3D" id="3.90.180.10">
    <property type="entry name" value="Medium-chain alcohol dehydrogenases, catalytic domain"/>
    <property type="match status" value="1"/>
</dbReference>
<dbReference type="Pfam" id="PF13602">
    <property type="entry name" value="ADH_zinc_N_2"/>
    <property type="match status" value="1"/>
</dbReference>
<dbReference type="Proteomes" id="UP000482800">
    <property type="component" value="Unassembled WGS sequence"/>
</dbReference>
<dbReference type="PANTHER" id="PTHR44154">
    <property type="entry name" value="QUINONE OXIDOREDUCTASE"/>
    <property type="match status" value="1"/>
</dbReference>
<feature type="domain" description="Enoyl reductase (ER)" evidence="6">
    <location>
        <begin position="10"/>
        <end position="306"/>
    </location>
</feature>
<gene>
    <name evidence="7" type="ORF">Phou_054480</name>
</gene>
<evidence type="ECO:0000256" key="5">
    <source>
        <dbReference type="ARBA" id="ARBA00022884"/>
    </source>
</evidence>